<dbReference type="Proteomes" id="UP000002634">
    <property type="component" value="Chromosome"/>
</dbReference>
<organism evidence="1 2">
    <name type="scientific">Edwardsiella piscicida</name>
    <dbReference type="NCBI Taxonomy" id="1263550"/>
    <lineage>
        <taxon>Bacteria</taxon>
        <taxon>Pseudomonadati</taxon>
        <taxon>Pseudomonadota</taxon>
        <taxon>Gammaproteobacteria</taxon>
        <taxon>Enterobacterales</taxon>
        <taxon>Hafniaceae</taxon>
        <taxon>Edwardsiella</taxon>
    </lineage>
</organism>
<keyword evidence="2" id="KW-1185">Reference proteome</keyword>
<dbReference type="EMBL" id="CP001135">
    <property type="protein sequence ID" value="ACY85080.1"/>
    <property type="molecule type" value="Genomic_DNA"/>
</dbReference>
<dbReference type="KEGG" id="etr:ETAE_2245"/>
<name>A0AAU8PK85_EDWPI</name>
<evidence type="ECO:0000313" key="2">
    <source>
        <dbReference type="Proteomes" id="UP000002634"/>
    </source>
</evidence>
<accession>A0AAU8PK85</accession>
<protein>
    <submittedName>
        <fullName evidence="1">Uncharacterized protein</fullName>
    </submittedName>
</protein>
<dbReference type="AlphaFoldDB" id="A0AAU8PK85"/>
<proteinExistence type="predicted"/>
<gene>
    <name evidence="1" type="ordered locus">ETAE_2245</name>
</gene>
<sequence>MLLLKIWKHQKIHQQATYRLYIDIIPMLYVMSDDLYQNKSRNILEHFSSIVQIAAFSSYTKPSQQTLAHPTRLDCVR</sequence>
<reference evidence="1 2" key="1">
    <citation type="journal article" date="2009" name="PLoS ONE">
        <title>Genome sequence of the versatile fish pathogen Edwardsiella tarda provides insights into its adaptation to broad host ranges and intracellular niches.</title>
        <authorList>
            <person name="Wang Q."/>
            <person name="Yang M."/>
            <person name="Xiao J."/>
            <person name="Wu H."/>
            <person name="Wang X."/>
            <person name="Lv Y."/>
            <person name="Xu L."/>
            <person name="Zheng H."/>
            <person name="Wang S."/>
            <person name="Zhao G."/>
            <person name="Liu Q."/>
            <person name="Zhang Y."/>
        </authorList>
    </citation>
    <scope>NUCLEOTIDE SEQUENCE [LARGE SCALE GENOMIC DNA]</scope>
    <source>
        <strain evidence="2">EIB202 / CCTCC M208068</strain>
    </source>
</reference>
<evidence type="ECO:0000313" key="1">
    <source>
        <dbReference type="EMBL" id="ACY85080.1"/>
    </source>
</evidence>